<comment type="caution">
    <text evidence="1">The sequence shown here is derived from an EMBL/GenBank/DDBJ whole genome shotgun (WGS) entry which is preliminary data.</text>
</comment>
<accession>A0AAV6PJH6</accession>
<evidence type="ECO:0000313" key="1">
    <source>
        <dbReference type="EMBL" id="KAG7466547.1"/>
    </source>
</evidence>
<feature type="non-terminal residue" evidence="1">
    <location>
        <position position="1"/>
    </location>
</feature>
<name>A0AAV6PJH6_SOLSE</name>
<gene>
    <name evidence="1" type="ORF">JOB18_044302</name>
</gene>
<organism evidence="1 2">
    <name type="scientific">Solea senegalensis</name>
    <name type="common">Senegalese sole</name>
    <dbReference type="NCBI Taxonomy" id="28829"/>
    <lineage>
        <taxon>Eukaryota</taxon>
        <taxon>Metazoa</taxon>
        <taxon>Chordata</taxon>
        <taxon>Craniata</taxon>
        <taxon>Vertebrata</taxon>
        <taxon>Euteleostomi</taxon>
        <taxon>Actinopterygii</taxon>
        <taxon>Neopterygii</taxon>
        <taxon>Teleostei</taxon>
        <taxon>Neoteleostei</taxon>
        <taxon>Acanthomorphata</taxon>
        <taxon>Carangaria</taxon>
        <taxon>Pleuronectiformes</taxon>
        <taxon>Pleuronectoidei</taxon>
        <taxon>Soleidae</taxon>
        <taxon>Solea</taxon>
    </lineage>
</organism>
<evidence type="ECO:0008006" key="3">
    <source>
        <dbReference type="Google" id="ProtNLM"/>
    </source>
</evidence>
<proteinExistence type="predicted"/>
<evidence type="ECO:0000313" key="2">
    <source>
        <dbReference type="Proteomes" id="UP000693946"/>
    </source>
</evidence>
<sequence length="89" mass="9347">SDGGPIAFAADEDTMNTIIGNNGVRFRATSKLFCVNHNIHTANCSLPKPVKKLPATLTGTVSSSGLTHSVNTHTIHIPSSNGCFLPSQE</sequence>
<keyword evidence="2" id="KW-1185">Reference proteome</keyword>
<protein>
    <recommendedName>
        <fullName evidence="3">K Homology domain-containing protein</fullName>
    </recommendedName>
</protein>
<dbReference type="EMBL" id="JAGKHQ010000671">
    <property type="protein sequence ID" value="KAG7466547.1"/>
    <property type="molecule type" value="Genomic_DNA"/>
</dbReference>
<dbReference type="AlphaFoldDB" id="A0AAV6PJH6"/>
<dbReference type="Proteomes" id="UP000693946">
    <property type="component" value="Unassembled WGS sequence"/>
</dbReference>
<reference evidence="1 2" key="1">
    <citation type="journal article" date="2021" name="Sci. Rep.">
        <title>Chromosome anchoring in Senegalese sole (Solea senegalensis) reveals sex-associated markers and genome rearrangements in flatfish.</title>
        <authorList>
            <person name="Guerrero-Cozar I."/>
            <person name="Gomez-Garrido J."/>
            <person name="Berbel C."/>
            <person name="Martinez-Blanch J.F."/>
            <person name="Alioto T."/>
            <person name="Claros M.G."/>
            <person name="Gagnaire P.A."/>
            <person name="Manchado M."/>
        </authorList>
    </citation>
    <scope>NUCLEOTIDE SEQUENCE [LARGE SCALE GENOMIC DNA]</scope>
    <source>
        <strain evidence="1">Sse05_10M</strain>
    </source>
</reference>